<comment type="subcellular location">
    <subcellularLocation>
        <location evidence="1">Cell envelope</location>
    </subcellularLocation>
</comment>
<name>A0AA96RM71_9BACL</name>
<evidence type="ECO:0000256" key="1">
    <source>
        <dbReference type="ARBA" id="ARBA00004196"/>
    </source>
</evidence>
<dbReference type="Gene3D" id="2.70.98.70">
    <property type="match status" value="1"/>
</dbReference>
<dbReference type="Gene3D" id="1.50.10.100">
    <property type="entry name" value="Chondroitin AC/alginate lyase"/>
    <property type="match status" value="1"/>
</dbReference>
<organism evidence="3 4">
    <name type="scientific">Paenibacillus roseopurpureus</name>
    <dbReference type="NCBI Taxonomy" id="2918901"/>
    <lineage>
        <taxon>Bacteria</taxon>
        <taxon>Bacillati</taxon>
        <taxon>Bacillota</taxon>
        <taxon>Bacilli</taxon>
        <taxon>Bacillales</taxon>
        <taxon>Paenibacillaceae</taxon>
        <taxon>Paenibacillus</taxon>
    </lineage>
</organism>
<dbReference type="GO" id="GO:0030313">
    <property type="term" value="C:cell envelope"/>
    <property type="evidence" value="ECO:0007669"/>
    <property type="project" value="UniProtKB-SubCell"/>
</dbReference>
<evidence type="ECO:0000313" key="4">
    <source>
        <dbReference type="Proteomes" id="UP001304650"/>
    </source>
</evidence>
<dbReference type="InterPro" id="IPR008929">
    <property type="entry name" value="Chondroitin_lyas"/>
</dbReference>
<protein>
    <submittedName>
        <fullName evidence="3">Heparinase II/III family protein</fullName>
    </submittedName>
</protein>
<keyword evidence="4" id="KW-1185">Reference proteome</keyword>
<dbReference type="GO" id="GO:0016829">
    <property type="term" value="F:lyase activity"/>
    <property type="evidence" value="ECO:0007669"/>
    <property type="project" value="InterPro"/>
</dbReference>
<proteinExistence type="predicted"/>
<dbReference type="EMBL" id="CP130319">
    <property type="protein sequence ID" value="WNR46161.1"/>
    <property type="molecule type" value="Genomic_DNA"/>
</dbReference>
<evidence type="ECO:0000259" key="2">
    <source>
        <dbReference type="Pfam" id="PF07940"/>
    </source>
</evidence>
<gene>
    <name evidence="3" type="ORF">MJB10_08720</name>
</gene>
<dbReference type="Pfam" id="PF07940">
    <property type="entry name" value="Hepar_II_III_C"/>
    <property type="match status" value="1"/>
</dbReference>
<dbReference type="AlphaFoldDB" id="A0AA96RM71"/>
<dbReference type="KEGG" id="proo:MJB10_08720"/>
<dbReference type="Proteomes" id="UP001304650">
    <property type="component" value="Chromosome"/>
</dbReference>
<sequence>MISEKFRNILQEQHMISREQFQLFPSAGDRVYWGNVPGEVRKLLIEQGEIYAGYNWPIVSACMMLEISRTGSFDLCDETYLKRRTALGTLVVAECIEGQGRFLDDIVNGIWAICEETSWIGIMHSEEADLPLGQGYSLDLRAAETGSLLAWVSYLLRDELNNMTPHITQRIELEVKRRILDSYMGRDDYFWMGFVKKPVNNWNPWINSCFLTALMLVEEDPNRRMEGLLKFIASLDVFLESYHSDGGCDEGTTYWDRAGGALLDCLELLKHATGGFVDLFNEPLIQNIGRYIYRAHIHDTYFINFADGSAKINDFQSVQAFKYGLLIHDQNLCSQAANQYRLKSVKFTQHPWFPMLRSLSEIKYYPALLTENSAPPYLRDVWLDGIQVMAAREHSGSPSGLYLATKGGHNEESHNHNDIGQFILYSDGNPIIIDAGVNSYNKKTFSDQRYEIWTMRSTYHNVPTINGVEQHHGREYQASSVVYTTNEDYARLTLDIAPAYPSEAGVREWIRTVTLNRSSPASVTLLDTYDLLSTKNALQWQFMTCCEVKEVRSGELFFQAREGSSVRMVYPSDQLQIMKERIETKDKWMTKVWGEYIYRITFSCLVEASQGSFECVFEQVAKTDKL</sequence>
<evidence type="ECO:0000313" key="3">
    <source>
        <dbReference type="EMBL" id="WNR46161.1"/>
    </source>
</evidence>
<dbReference type="RefSeq" id="WP_314803582.1">
    <property type="nucleotide sequence ID" value="NZ_CP130319.1"/>
</dbReference>
<accession>A0AA96RM71</accession>
<reference evidence="3" key="1">
    <citation type="submission" date="2022-02" db="EMBL/GenBank/DDBJ databases">
        <title>Paenibacillus sp. MBLB1832 Whole Genome Shotgun Sequencing.</title>
        <authorList>
            <person name="Hwang C.Y."/>
            <person name="Cho E.-S."/>
            <person name="Seo M.-J."/>
        </authorList>
    </citation>
    <scope>NUCLEOTIDE SEQUENCE</scope>
    <source>
        <strain evidence="3">MBLB1832</strain>
    </source>
</reference>
<feature type="domain" description="Heparinase II/III-like C-terminal" evidence="2">
    <location>
        <begin position="406"/>
        <end position="542"/>
    </location>
</feature>
<dbReference type="InterPro" id="IPR012480">
    <property type="entry name" value="Hepar_II_III_C"/>
</dbReference>